<reference evidence="3" key="1">
    <citation type="submission" date="2023-03" db="EMBL/GenBank/DDBJ databases">
        <authorList>
            <person name="Julca I."/>
        </authorList>
    </citation>
    <scope>NUCLEOTIDE SEQUENCE</scope>
</reference>
<organism evidence="3 4">
    <name type="scientific">Oldenlandia corymbosa var. corymbosa</name>
    <dbReference type="NCBI Taxonomy" id="529605"/>
    <lineage>
        <taxon>Eukaryota</taxon>
        <taxon>Viridiplantae</taxon>
        <taxon>Streptophyta</taxon>
        <taxon>Embryophyta</taxon>
        <taxon>Tracheophyta</taxon>
        <taxon>Spermatophyta</taxon>
        <taxon>Magnoliopsida</taxon>
        <taxon>eudicotyledons</taxon>
        <taxon>Gunneridae</taxon>
        <taxon>Pentapetalae</taxon>
        <taxon>asterids</taxon>
        <taxon>lamiids</taxon>
        <taxon>Gentianales</taxon>
        <taxon>Rubiaceae</taxon>
        <taxon>Rubioideae</taxon>
        <taxon>Spermacoceae</taxon>
        <taxon>Hedyotis-Oldenlandia complex</taxon>
        <taxon>Oldenlandia</taxon>
    </lineage>
</organism>
<keyword evidence="1" id="KW-0175">Coiled coil</keyword>
<name>A0AAV1D906_OLDCO</name>
<evidence type="ECO:0000313" key="4">
    <source>
        <dbReference type="Proteomes" id="UP001161247"/>
    </source>
</evidence>
<dbReference type="AlphaFoldDB" id="A0AAV1D906"/>
<feature type="compositionally biased region" description="Basic and acidic residues" evidence="2">
    <location>
        <begin position="131"/>
        <end position="140"/>
    </location>
</feature>
<feature type="region of interest" description="Disordered" evidence="2">
    <location>
        <begin position="108"/>
        <end position="140"/>
    </location>
</feature>
<evidence type="ECO:0000313" key="3">
    <source>
        <dbReference type="EMBL" id="CAI9104335.1"/>
    </source>
</evidence>
<evidence type="ECO:0000256" key="1">
    <source>
        <dbReference type="SAM" id="Coils"/>
    </source>
</evidence>
<dbReference type="Proteomes" id="UP001161247">
    <property type="component" value="Chromosome 4"/>
</dbReference>
<accession>A0AAV1D906</accession>
<proteinExistence type="predicted"/>
<evidence type="ECO:0000256" key="2">
    <source>
        <dbReference type="SAM" id="MobiDB-lite"/>
    </source>
</evidence>
<gene>
    <name evidence="3" type="ORF">OLC1_LOCUS13279</name>
</gene>
<protein>
    <submittedName>
        <fullName evidence="3">OLC1v1002983C1</fullName>
    </submittedName>
</protein>
<keyword evidence="4" id="KW-1185">Reference proteome</keyword>
<sequence>MSLLEVSQLTCSQGSQLTYSHGSQLACSEQCGFFQWADEQYPTGHKHVDEMNELRLELMRQRDKYNLKLEEFEDERVAWNRKEAEIMSQLSSVRAELDQMKKRLMKVDDPEPLPFYENKLSGSDNMEEDDAKVIQEVESP</sequence>
<feature type="coiled-coil region" evidence="1">
    <location>
        <begin position="48"/>
        <end position="103"/>
    </location>
</feature>
<dbReference type="EMBL" id="OX459121">
    <property type="protein sequence ID" value="CAI9104335.1"/>
    <property type="molecule type" value="Genomic_DNA"/>
</dbReference>